<dbReference type="KEGG" id="dpl:KGM_201155"/>
<dbReference type="AlphaFoldDB" id="A0A212ERA6"/>
<organism evidence="2 3">
    <name type="scientific">Danaus plexippus plexippus</name>
    <dbReference type="NCBI Taxonomy" id="278856"/>
    <lineage>
        <taxon>Eukaryota</taxon>
        <taxon>Metazoa</taxon>
        <taxon>Ecdysozoa</taxon>
        <taxon>Arthropoda</taxon>
        <taxon>Hexapoda</taxon>
        <taxon>Insecta</taxon>
        <taxon>Pterygota</taxon>
        <taxon>Neoptera</taxon>
        <taxon>Endopterygota</taxon>
        <taxon>Lepidoptera</taxon>
        <taxon>Glossata</taxon>
        <taxon>Ditrysia</taxon>
        <taxon>Papilionoidea</taxon>
        <taxon>Nymphalidae</taxon>
        <taxon>Danainae</taxon>
        <taxon>Danaini</taxon>
        <taxon>Danaina</taxon>
        <taxon>Danaus</taxon>
        <taxon>Danaus</taxon>
    </lineage>
</organism>
<feature type="region of interest" description="Disordered" evidence="1">
    <location>
        <begin position="122"/>
        <end position="154"/>
    </location>
</feature>
<accession>A0A212ERA6</accession>
<keyword evidence="3" id="KW-1185">Reference proteome</keyword>
<dbReference type="GO" id="GO:0004497">
    <property type="term" value="F:monooxygenase activity"/>
    <property type="evidence" value="ECO:0007669"/>
    <property type="project" value="UniProtKB-KW"/>
</dbReference>
<evidence type="ECO:0000256" key="1">
    <source>
        <dbReference type="SAM" id="MobiDB-lite"/>
    </source>
</evidence>
<protein>
    <submittedName>
        <fullName evidence="2">Flavin-dependent monooxygenase FMO3B</fullName>
    </submittedName>
</protein>
<evidence type="ECO:0000313" key="2">
    <source>
        <dbReference type="EMBL" id="OWR44028.1"/>
    </source>
</evidence>
<reference evidence="2 3" key="1">
    <citation type="journal article" date="2011" name="Cell">
        <title>The monarch butterfly genome yields insights into long-distance migration.</title>
        <authorList>
            <person name="Zhan S."/>
            <person name="Merlin C."/>
            <person name="Boore J.L."/>
            <person name="Reppert S.M."/>
        </authorList>
    </citation>
    <scope>NUCLEOTIDE SEQUENCE [LARGE SCALE GENOMIC DNA]</scope>
    <source>
        <strain evidence="2">F-2</strain>
    </source>
</reference>
<proteinExistence type="predicted"/>
<dbReference type="InParanoid" id="A0A212ERA6"/>
<gene>
    <name evidence="2" type="ORF">KGM_201155</name>
</gene>
<sequence length="195" mass="22014">MKLTTGEASRCPQSVQRYYSSLATEARTKDLPSVITKMRDESSIRFLHKLQTYRMDVYKIIDDDTYEVISGGKRERGPHVEPSTHMAREAREAHAIPSPARSTYPTQPTRPTRLTTSTCLTRPTRAISPTPPNVTSNKDTAKHNKGNFNTNVPLVRGHVLHPPRLRPVHIKLSVCRPTTRNVRCTSTPCILCTRQ</sequence>
<comment type="caution">
    <text evidence="2">The sequence shown here is derived from an EMBL/GenBank/DDBJ whole genome shotgun (WGS) entry which is preliminary data.</text>
</comment>
<dbReference type="EMBL" id="AGBW02013066">
    <property type="protein sequence ID" value="OWR44028.1"/>
    <property type="molecule type" value="Genomic_DNA"/>
</dbReference>
<evidence type="ECO:0000313" key="3">
    <source>
        <dbReference type="Proteomes" id="UP000007151"/>
    </source>
</evidence>
<name>A0A212ERA6_DANPL</name>
<keyword evidence="2" id="KW-0560">Oxidoreductase</keyword>
<dbReference type="Proteomes" id="UP000007151">
    <property type="component" value="Unassembled WGS sequence"/>
</dbReference>
<keyword evidence="2" id="KW-0503">Monooxygenase</keyword>